<dbReference type="InterPro" id="IPR000073">
    <property type="entry name" value="AB_hydrolase_1"/>
</dbReference>
<reference evidence="4 5" key="1">
    <citation type="submission" date="2015-11" db="EMBL/GenBank/DDBJ databases">
        <authorList>
            <person name="Zhang Y."/>
            <person name="Guo Z."/>
        </authorList>
    </citation>
    <scope>NUCLEOTIDE SEQUENCE [LARGE SCALE GENOMIC DNA]</scope>
    <source>
        <strain evidence="4 5">KCTC 32221</strain>
    </source>
</reference>
<dbReference type="PRINTS" id="PR00111">
    <property type="entry name" value="ABHYDROLASE"/>
</dbReference>
<dbReference type="PRINTS" id="PR00412">
    <property type="entry name" value="EPOXHYDRLASE"/>
</dbReference>
<evidence type="ECO:0000256" key="2">
    <source>
        <dbReference type="SAM" id="SignalP"/>
    </source>
</evidence>
<evidence type="ECO:0000313" key="4">
    <source>
        <dbReference type="EMBL" id="ALO45278.1"/>
    </source>
</evidence>
<feature type="domain" description="AB hydrolase-1" evidence="3">
    <location>
        <begin position="66"/>
        <end position="343"/>
    </location>
</feature>
<dbReference type="InterPro" id="IPR029058">
    <property type="entry name" value="AB_hydrolase_fold"/>
</dbReference>
<evidence type="ECO:0000259" key="3">
    <source>
        <dbReference type="Pfam" id="PF00561"/>
    </source>
</evidence>
<dbReference type="KEGG" id="pspi:PS2015_595"/>
<gene>
    <name evidence="4" type="ORF">PS2015_595</name>
</gene>
<dbReference type="PATRIC" id="fig|1249552.3.peg.600"/>
<evidence type="ECO:0000256" key="1">
    <source>
        <dbReference type="ARBA" id="ARBA00022801"/>
    </source>
</evidence>
<dbReference type="STRING" id="1249552.PS2015_595"/>
<feature type="signal peptide" evidence="2">
    <location>
        <begin position="1"/>
        <end position="25"/>
    </location>
</feature>
<dbReference type="Gene3D" id="3.40.50.1820">
    <property type="entry name" value="alpha/beta hydrolase"/>
    <property type="match status" value="1"/>
</dbReference>
<keyword evidence="5" id="KW-1185">Reference proteome</keyword>
<dbReference type="GO" id="GO:0016787">
    <property type="term" value="F:hydrolase activity"/>
    <property type="evidence" value="ECO:0007669"/>
    <property type="project" value="UniProtKB-KW"/>
</dbReference>
<organism evidence="4 5">
    <name type="scientific">Pseudohongiella spirulinae</name>
    <dbReference type="NCBI Taxonomy" id="1249552"/>
    <lineage>
        <taxon>Bacteria</taxon>
        <taxon>Pseudomonadati</taxon>
        <taxon>Pseudomonadota</taxon>
        <taxon>Gammaproteobacteria</taxon>
        <taxon>Pseudomonadales</taxon>
        <taxon>Pseudohongiellaceae</taxon>
        <taxon>Pseudohongiella</taxon>
    </lineage>
</organism>
<dbReference type="Pfam" id="PF00561">
    <property type="entry name" value="Abhydrolase_1"/>
    <property type="match status" value="1"/>
</dbReference>
<dbReference type="InterPro" id="IPR000639">
    <property type="entry name" value="Epox_hydrolase-like"/>
</dbReference>
<keyword evidence="1" id="KW-0378">Hydrolase</keyword>
<keyword evidence="2" id="KW-0732">Signal</keyword>
<evidence type="ECO:0000313" key="5">
    <source>
        <dbReference type="Proteomes" id="UP000065641"/>
    </source>
</evidence>
<accession>A0A0S2KAZ9</accession>
<dbReference type="EMBL" id="CP013189">
    <property type="protein sequence ID" value="ALO45278.1"/>
    <property type="molecule type" value="Genomic_DNA"/>
</dbReference>
<sequence precursor="true">MIMSRFLRPLIALWLTLMMPSALLAQSNASENSLMNETSPVPGISFRYIETNGIRMRLATMGDSGPLVIMAHGWPESWYSWRHQIKAVAEAGYRVVAPDMRGYGATDAPPNVQDYDIVTLAADMVGIVDAYGEDTAIIMGHDWGSIVAWNTVLLHPDRFSALVAMSVPYSGRAPESPLVSWQNAYGDNFYYILYHQEPGVAEAEYDADPEGLLSRLYLSPDSPRHPPQVTDRHRSAGGWIPRMGAPVGLPDWLTRDDLDYFVSQFEAAGFRGGVNYYRNFHRNWEITPHLADARVTVPTLFIAGENDVVIAGASQPRLEGAMRRVVDDLRGVILLPDAGHWIQQELPEQTNAAVLNFLNDL</sequence>
<dbReference type="Proteomes" id="UP000065641">
    <property type="component" value="Chromosome"/>
</dbReference>
<name>A0A0S2KAZ9_9GAMM</name>
<dbReference type="AlphaFoldDB" id="A0A0S2KAZ9"/>
<dbReference type="SUPFAM" id="SSF53474">
    <property type="entry name" value="alpha/beta-Hydrolases"/>
    <property type="match status" value="1"/>
</dbReference>
<feature type="chain" id="PRO_5006601521" evidence="2">
    <location>
        <begin position="26"/>
        <end position="361"/>
    </location>
</feature>
<proteinExistence type="predicted"/>
<protein>
    <submittedName>
        <fullName evidence="4">EphA</fullName>
    </submittedName>
</protein>
<dbReference type="PANTHER" id="PTHR43329">
    <property type="entry name" value="EPOXIDE HYDROLASE"/>
    <property type="match status" value="1"/>
</dbReference>